<dbReference type="OrthoDB" id="10059680at2759"/>
<proteinExistence type="predicted"/>
<protein>
    <submittedName>
        <fullName evidence="1">Uncharacterized protein</fullName>
    </submittedName>
</protein>
<evidence type="ECO:0000313" key="2">
    <source>
        <dbReference type="Proteomes" id="UP000663891"/>
    </source>
</evidence>
<evidence type="ECO:0000313" key="1">
    <source>
        <dbReference type="EMBL" id="CAF1531060.1"/>
    </source>
</evidence>
<accession>A0A815VEP1</accession>
<dbReference type="EMBL" id="CAJNON010004447">
    <property type="protein sequence ID" value="CAF1531060.1"/>
    <property type="molecule type" value="Genomic_DNA"/>
</dbReference>
<feature type="non-terminal residue" evidence="1">
    <location>
        <position position="1"/>
    </location>
</feature>
<gene>
    <name evidence="1" type="ORF">VCS650_LOCUS43698</name>
</gene>
<dbReference type="Proteomes" id="UP000663891">
    <property type="component" value="Unassembled WGS sequence"/>
</dbReference>
<name>A0A815VEP1_9BILA</name>
<comment type="caution">
    <text evidence="1">The sequence shown here is derived from an EMBL/GenBank/DDBJ whole genome shotgun (WGS) entry which is preliminary data.</text>
</comment>
<feature type="non-terminal residue" evidence="1">
    <location>
        <position position="177"/>
    </location>
</feature>
<dbReference type="AlphaFoldDB" id="A0A815VEP1"/>
<reference evidence="1" key="1">
    <citation type="submission" date="2021-02" db="EMBL/GenBank/DDBJ databases">
        <authorList>
            <person name="Nowell W R."/>
        </authorList>
    </citation>
    <scope>NUCLEOTIDE SEQUENCE</scope>
</reference>
<sequence>EKRLKYGGQVQIRNYDNICRYDQPESGTTSIYVHLPTVMDQTAQSNVDYLKSLKNLHIDLVVFSSNEMHVNYDKIKKSGKPFEDLLKNYTDQLDNICKYLSVVCKSKRQGKQRLIWMKEKPSKRNMSDEEKQKLQDITNVCEETSERYGFKKFDRNLIWEKGGQNLCLEDSNDFSPL</sequence>
<organism evidence="1 2">
    <name type="scientific">Adineta steineri</name>
    <dbReference type="NCBI Taxonomy" id="433720"/>
    <lineage>
        <taxon>Eukaryota</taxon>
        <taxon>Metazoa</taxon>
        <taxon>Spiralia</taxon>
        <taxon>Gnathifera</taxon>
        <taxon>Rotifera</taxon>
        <taxon>Eurotatoria</taxon>
        <taxon>Bdelloidea</taxon>
        <taxon>Adinetida</taxon>
        <taxon>Adinetidae</taxon>
        <taxon>Adineta</taxon>
    </lineage>
</organism>